<feature type="domain" description="PASTA" evidence="11">
    <location>
        <begin position="556"/>
        <end position="622"/>
    </location>
</feature>
<feature type="domain" description="Protein kinase" evidence="10">
    <location>
        <begin position="1"/>
        <end position="249"/>
    </location>
</feature>
<evidence type="ECO:0000313" key="12">
    <source>
        <dbReference type="EMBL" id="MBB2996310.1"/>
    </source>
</evidence>
<dbReference type="PANTHER" id="PTHR43289">
    <property type="entry name" value="MITOGEN-ACTIVATED PROTEIN KINASE KINASE KINASE 20-RELATED"/>
    <property type="match status" value="1"/>
</dbReference>
<keyword evidence="9" id="KW-0812">Transmembrane</keyword>
<dbReference type="CDD" id="cd06577">
    <property type="entry name" value="PASTA_pknB"/>
    <property type="match status" value="4"/>
</dbReference>
<dbReference type="Pfam" id="PF00069">
    <property type="entry name" value="Pkinase"/>
    <property type="match status" value="1"/>
</dbReference>
<keyword evidence="3 12" id="KW-0808">Transferase</keyword>
<feature type="domain" description="PASTA" evidence="11">
    <location>
        <begin position="623"/>
        <end position="685"/>
    </location>
</feature>
<dbReference type="PANTHER" id="PTHR43289:SF34">
    <property type="entry name" value="SERINE_THREONINE-PROTEIN KINASE YBDM-RELATED"/>
    <property type="match status" value="1"/>
</dbReference>
<feature type="transmembrane region" description="Helical" evidence="9">
    <location>
        <begin position="397"/>
        <end position="419"/>
    </location>
</feature>
<dbReference type="Gene3D" id="3.30.200.20">
    <property type="entry name" value="Phosphorylase Kinase, domain 1"/>
    <property type="match status" value="1"/>
</dbReference>
<name>A0A839QKF8_9MICC</name>
<keyword evidence="5 12" id="KW-0418">Kinase</keyword>
<dbReference type="InterPro" id="IPR008271">
    <property type="entry name" value="Ser/Thr_kinase_AS"/>
</dbReference>
<dbReference type="SUPFAM" id="SSF56112">
    <property type="entry name" value="Protein kinase-like (PK-like)"/>
    <property type="match status" value="1"/>
</dbReference>
<evidence type="ECO:0000256" key="7">
    <source>
        <dbReference type="ARBA" id="ARBA00047899"/>
    </source>
</evidence>
<organism evidence="12 13">
    <name type="scientific">Paeniglutamicibacter cryotolerans</name>
    <dbReference type="NCBI Taxonomy" id="670079"/>
    <lineage>
        <taxon>Bacteria</taxon>
        <taxon>Bacillati</taxon>
        <taxon>Actinomycetota</taxon>
        <taxon>Actinomycetes</taxon>
        <taxon>Micrococcales</taxon>
        <taxon>Micrococcaceae</taxon>
        <taxon>Paeniglutamicibacter</taxon>
    </lineage>
</organism>
<protein>
    <recommendedName>
        <fullName evidence="1">non-specific serine/threonine protein kinase</fullName>
        <ecNumber evidence="1">2.7.11.1</ecNumber>
    </recommendedName>
</protein>
<dbReference type="FunFam" id="1.10.510.10:FF:000021">
    <property type="entry name" value="Serine/threonine protein kinase"/>
    <property type="match status" value="1"/>
</dbReference>
<evidence type="ECO:0000256" key="5">
    <source>
        <dbReference type="ARBA" id="ARBA00022777"/>
    </source>
</evidence>
<dbReference type="AlphaFoldDB" id="A0A839QKF8"/>
<keyword evidence="9" id="KW-1133">Transmembrane helix</keyword>
<keyword evidence="4" id="KW-0547">Nucleotide-binding</keyword>
<keyword evidence="9" id="KW-0472">Membrane</keyword>
<evidence type="ECO:0000313" key="13">
    <source>
        <dbReference type="Proteomes" id="UP000523000"/>
    </source>
</evidence>
<comment type="catalytic activity">
    <reaction evidence="8">
        <text>L-seryl-[protein] + ATP = O-phospho-L-seryl-[protein] + ADP + H(+)</text>
        <dbReference type="Rhea" id="RHEA:17989"/>
        <dbReference type="Rhea" id="RHEA-COMP:9863"/>
        <dbReference type="Rhea" id="RHEA-COMP:11604"/>
        <dbReference type="ChEBI" id="CHEBI:15378"/>
        <dbReference type="ChEBI" id="CHEBI:29999"/>
        <dbReference type="ChEBI" id="CHEBI:30616"/>
        <dbReference type="ChEBI" id="CHEBI:83421"/>
        <dbReference type="ChEBI" id="CHEBI:456216"/>
        <dbReference type="EC" id="2.7.11.1"/>
    </reaction>
</comment>
<keyword evidence="2" id="KW-0723">Serine/threonine-protein kinase</keyword>
<dbReference type="EMBL" id="JACHVS010000001">
    <property type="protein sequence ID" value="MBB2996310.1"/>
    <property type="molecule type" value="Genomic_DNA"/>
</dbReference>
<proteinExistence type="predicted"/>
<dbReference type="GO" id="GO:0005524">
    <property type="term" value="F:ATP binding"/>
    <property type="evidence" value="ECO:0007669"/>
    <property type="project" value="UniProtKB-KW"/>
</dbReference>
<dbReference type="SMART" id="SM00740">
    <property type="entry name" value="PASTA"/>
    <property type="match status" value="4"/>
</dbReference>
<evidence type="ECO:0000256" key="1">
    <source>
        <dbReference type="ARBA" id="ARBA00012513"/>
    </source>
</evidence>
<feature type="domain" description="PASTA" evidence="11">
    <location>
        <begin position="422"/>
        <end position="487"/>
    </location>
</feature>
<sequence>MSRVYLATHIRLRRQVAIKVLLPQLAADPDTVRRFESEAILSAGLSHPNIVRVTDQGVDGPDAYLVMEYVRGMTLRDLLRERGRMTPRQALTVLNDISAGLAAAHERGIVHRDMKPANVLLSDTGDIKVADFGLARATTQQTSASNLMGTAAYISPELVEGKPSDERSDVYAVGIIAYELLTGHQPFTGESQFQIALQHVGSEVPAPSRLIPGLHSDLDELVRCCTEKDPENRPQDAQALLGEVRHILSTMDPGDLDFDSELLGTLSDLVPAAPPEPVIHVDAEAGDKTLSMADGHTAGTTVLGPPPPLPPGLAAIDTDATTPLTAGRDRTEVFPGFRPQSSDDTGRITEDTELEVHDELAALPSKREQRAADKRWKKDAQIPTETLAPRMSTRRRWILGTVLALLAVLITASSLFFGFGPGARVQLPQLGGKSATVAIEQLTALGIKSHTQKVFDERFKTGLVVSTDPVAGSVIRRYEPVQVIVSQGPELFSVPNLGGTESADAPKALGAVNLAPGTSTGKYSEKVAKGLIISTDPAAGADLRRASVVDLVVSKGPAPVKVPELRGITEEQAMAALKKAGLKGKSGTPANDGTVAAGLVLSQTPSAGKVERGSIVEYVLSLGPKMIEVPNFQGKQLDEAKAELERLGFTVEVEKLLGGFFGTVRSQDPASGTAPEKSIIRLVVV</sequence>
<dbReference type="Proteomes" id="UP000523000">
    <property type="component" value="Unassembled WGS sequence"/>
</dbReference>
<accession>A0A839QKF8</accession>
<keyword evidence="6" id="KW-0067">ATP-binding</keyword>
<dbReference type="CDD" id="cd14014">
    <property type="entry name" value="STKc_PknB_like"/>
    <property type="match status" value="1"/>
</dbReference>
<comment type="caution">
    <text evidence="12">The sequence shown here is derived from an EMBL/GenBank/DDBJ whole genome shotgun (WGS) entry which is preliminary data.</text>
</comment>
<evidence type="ECO:0000256" key="4">
    <source>
        <dbReference type="ARBA" id="ARBA00022741"/>
    </source>
</evidence>
<evidence type="ECO:0000256" key="3">
    <source>
        <dbReference type="ARBA" id="ARBA00022679"/>
    </source>
</evidence>
<keyword evidence="13" id="KW-1185">Reference proteome</keyword>
<dbReference type="PROSITE" id="PS00108">
    <property type="entry name" value="PROTEIN_KINASE_ST"/>
    <property type="match status" value="1"/>
</dbReference>
<gene>
    <name evidence="12" type="ORF">E9229_002501</name>
</gene>
<evidence type="ECO:0000256" key="8">
    <source>
        <dbReference type="ARBA" id="ARBA00048679"/>
    </source>
</evidence>
<feature type="domain" description="PASTA" evidence="11">
    <location>
        <begin position="488"/>
        <end position="555"/>
    </location>
</feature>
<dbReference type="EC" id="2.7.11.1" evidence="1"/>
<dbReference type="PROSITE" id="PS51178">
    <property type="entry name" value="PASTA"/>
    <property type="match status" value="4"/>
</dbReference>
<evidence type="ECO:0000259" key="11">
    <source>
        <dbReference type="PROSITE" id="PS51178"/>
    </source>
</evidence>
<evidence type="ECO:0000256" key="2">
    <source>
        <dbReference type="ARBA" id="ARBA00022527"/>
    </source>
</evidence>
<evidence type="ECO:0000259" key="10">
    <source>
        <dbReference type="PROSITE" id="PS50011"/>
    </source>
</evidence>
<evidence type="ECO:0000256" key="6">
    <source>
        <dbReference type="ARBA" id="ARBA00022840"/>
    </source>
</evidence>
<evidence type="ECO:0000256" key="9">
    <source>
        <dbReference type="SAM" id="Phobius"/>
    </source>
</evidence>
<reference evidence="12 13" key="1">
    <citation type="submission" date="2020-08" db="EMBL/GenBank/DDBJ databases">
        <title>Sequencing the genomes of 1000 actinobacteria strains.</title>
        <authorList>
            <person name="Klenk H.-P."/>
        </authorList>
    </citation>
    <scope>NUCLEOTIDE SEQUENCE [LARGE SCALE GENOMIC DNA]</scope>
    <source>
        <strain evidence="12 13">DSM 22826</strain>
    </source>
</reference>
<dbReference type="Pfam" id="PF03793">
    <property type="entry name" value="PASTA"/>
    <property type="match status" value="4"/>
</dbReference>
<dbReference type="InterPro" id="IPR011009">
    <property type="entry name" value="Kinase-like_dom_sf"/>
</dbReference>
<dbReference type="InterPro" id="IPR005543">
    <property type="entry name" value="PASTA_dom"/>
</dbReference>
<dbReference type="Gene3D" id="3.30.10.20">
    <property type="match status" value="4"/>
</dbReference>
<dbReference type="SMART" id="SM00220">
    <property type="entry name" value="S_TKc"/>
    <property type="match status" value="1"/>
</dbReference>
<comment type="catalytic activity">
    <reaction evidence="7">
        <text>L-threonyl-[protein] + ATP = O-phospho-L-threonyl-[protein] + ADP + H(+)</text>
        <dbReference type="Rhea" id="RHEA:46608"/>
        <dbReference type="Rhea" id="RHEA-COMP:11060"/>
        <dbReference type="Rhea" id="RHEA-COMP:11605"/>
        <dbReference type="ChEBI" id="CHEBI:15378"/>
        <dbReference type="ChEBI" id="CHEBI:30013"/>
        <dbReference type="ChEBI" id="CHEBI:30616"/>
        <dbReference type="ChEBI" id="CHEBI:61977"/>
        <dbReference type="ChEBI" id="CHEBI:456216"/>
        <dbReference type="EC" id="2.7.11.1"/>
    </reaction>
</comment>
<dbReference type="Gene3D" id="1.10.510.10">
    <property type="entry name" value="Transferase(Phosphotransferase) domain 1"/>
    <property type="match status" value="1"/>
</dbReference>
<dbReference type="GO" id="GO:0004674">
    <property type="term" value="F:protein serine/threonine kinase activity"/>
    <property type="evidence" value="ECO:0007669"/>
    <property type="project" value="UniProtKB-KW"/>
</dbReference>
<dbReference type="PROSITE" id="PS50011">
    <property type="entry name" value="PROTEIN_KINASE_DOM"/>
    <property type="match status" value="1"/>
</dbReference>
<dbReference type="InterPro" id="IPR000719">
    <property type="entry name" value="Prot_kinase_dom"/>
</dbReference>